<feature type="compositionally biased region" description="Low complexity" evidence="5">
    <location>
        <begin position="253"/>
        <end position="266"/>
    </location>
</feature>
<gene>
    <name evidence="7" type="ORF">B4U80_10322</name>
</gene>
<dbReference type="Gene3D" id="2.10.110.10">
    <property type="entry name" value="Cysteine Rich Protein"/>
    <property type="match status" value="1"/>
</dbReference>
<dbReference type="SMART" id="SM00132">
    <property type="entry name" value="LIM"/>
    <property type="match status" value="1"/>
</dbReference>
<evidence type="ECO:0000256" key="5">
    <source>
        <dbReference type="SAM" id="MobiDB-lite"/>
    </source>
</evidence>
<dbReference type="GO" id="GO:0046872">
    <property type="term" value="F:metal ion binding"/>
    <property type="evidence" value="ECO:0007669"/>
    <property type="project" value="UniProtKB-KW"/>
</dbReference>
<dbReference type="VEuPathDB" id="VectorBase:LDEU000877"/>
<evidence type="ECO:0000256" key="3">
    <source>
        <dbReference type="ARBA" id="ARBA00023038"/>
    </source>
</evidence>
<dbReference type="SUPFAM" id="SSF57716">
    <property type="entry name" value="Glucocorticoid receptor-like (DNA-binding domain)"/>
    <property type="match status" value="2"/>
</dbReference>
<dbReference type="CDD" id="cd09358">
    <property type="entry name" value="LIM_Mical_like"/>
    <property type="match status" value="1"/>
</dbReference>
<keyword evidence="1 4" id="KW-0479">Metal-binding</keyword>
<keyword evidence="3 4" id="KW-0440">LIM domain</keyword>
<feature type="non-terminal residue" evidence="7">
    <location>
        <position position="1"/>
    </location>
</feature>
<dbReference type="InterPro" id="IPR001781">
    <property type="entry name" value="Znf_LIM"/>
</dbReference>
<evidence type="ECO:0000256" key="1">
    <source>
        <dbReference type="ARBA" id="ARBA00022723"/>
    </source>
</evidence>
<feature type="compositionally biased region" description="Polar residues" evidence="5">
    <location>
        <begin position="127"/>
        <end position="140"/>
    </location>
</feature>
<evidence type="ECO:0000313" key="8">
    <source>
        <dbReference type="Proteomes" id="UP000288716"/>
    </source>
</evidence>
<dbReference type="STRING" id="299467.A0A443SUF8"/>
<evidence type="ECO:0000256" key="4">
    <source>
        <dbReference type="PROSITE-ProRule" id="PRU00125"/>
    </source>
</evidence>
<feature type="region of interest" description="Disordered" evidence="5">
    <location>
        <begin position="377"/>
        <end position="418"/>
    </location>
</feature>
<reference evidence="7 8" key="1">
    <citation type="journal article" date="2018" name="Gigascience">
        <title>Genomes of trombidid mites reveal novel predicted allergens and laterally-transferred genes associated with secondary metabolism.</title>
        <authorList>
            <person name="Dong X."/>
            <person name="Chaisiri K."/>
            <person name="Xia D."/>
            <person name="Armstrong S.D."/>
            <person name="Fang Y."/>
            <person name="Donnelly M.J."/>
            <person name="Kadowaki T."/>
            <person name="McGarry J.W."/>
            <person name="Darby A.C."/>
            <person name="Makepeace B.L."/>
        </authorList>
    </citation>
    <scope>NUCLEOTIDE SEQUENCE [LARGE SCALE GENOMIC DNA]</scope>
    <source>
        <strain evidence="7">UoL-UT</strain>
    </source>
</reference>
<feature type="region of interest" description="Disordered" evidence="5">
    <location>
        <begin position="240"/>
        <end position="267"/>
    </location>
</feature>
<organism evidence="7 8">
    <name type="scientific">Leptotrombidium deliense</name>
    <dbReference type="NCBI Taxonomy" id="299467"/>
    <lineage>
        <taxon>Eukaryota</taxon>
        <taxon>Metazoa</taxon>
        <taxon>Ecdysozoa</taxon>
        <taxon>Arthropoda</taxon>
        <taxon>Chelicerata</taxon>
        <taxon>Arachnida</taxon>
        <taxon>Acari</taxon>
        <taxon>Acariformes</taxon>
        <taxon>Trombidiformes</taxon>
        <taxon>Prostigmata</taxon>
        <taxon>Anystina</taxon>
        <taxon>Parasitengona</taxon>
        <taxon>Trombiculoidea</taxon>
        <taxon>Trombiculidae</taxon>
        <taxon>Leptotrombidium</taxon>
    </lineage>
</organism>
<feature type="compositionally biased region" description="Basic and acidic residues" evidence="5">
    <location>
        <begin position="88"/>
        <end position="97"/>
    </location>
</feature>
<feature type="region of interest" description="Disordered" evidence="5">
    <location>
        <begin position="318"/>
        <end position="345"/>
    </location>
</feature>
<dbReference type="EMBL" id="NCKV01000255">
    <property type="protein sequence ID" value="RWS31161.1"/>
    <property type="molecule type" value="Genomic_DNA"/>
</dbReference>
<feature type="compositionally biased region" description="Polar residues" evidence="5">
    <location>
        <begin position="56"/>
        <end position="83"/>
    </location>
</feature>
<feature type="compositionally biased region" description="Acidic residues" evidence="5">
    <location>
        <begin position="98"/>
        <end position="107"/>
    </location>
</feature>
<evidence type="ECO:0000256" key="2">
    <source>
        <dbReference type="ARBA" id="ARBA00022833"/>
    </source>
</evidence>
<sequence>KQLKNEMIIRENIPQELPEDVVRYDSKIDDGLHNYQLDLTNIRQRFESGSDDRVTTPFSVSDSNALQRSESVSVRLQRYQSAISGRRMSNENGRESSPDDLSDDEGETTVFRETKHKEKIPFAGMSSLKSQWENGPSDSGSRAEDKKAHSFMIRKNMCLGRSASMRQVYENVANETSKASNRSNSVLIESKINAVSIKEKFEKGNIENDTEEAERLRQLKKEKEEDLSVVAEAETAAREAKHKFKEMDATTKNSSNVSSPSHSHVNGFSRKHSIQRADSVCGEVVKCTDPTEKEQVVIETNKLQEHFKFFECFKEPESEPKRFEMTPPPEVRPTESSDETDADRCLDPNVIRSSDVIEDIPKTDTAKKMLNKFKQLETEGNQGDNHNTGPKPLKRITPPREYTREENGEKECSPERDPDVVAVRSSYKTEDIVPVEPEKARSLKKMFENWSDVEVENRRNSGFNGEEFPPKLDITKNLCAKFEAIKDETGKGSEKPKPRVNRFVNELGGVSASDVCTICGKRMYAMERLDISEMKMHKNCFKCSHCSSSLRLDNYTLTAQKLYCLAHFKQLFMSKGNYDEGFGREQHKEKWCHRSSTHSTDTMHDDNDNELIPKHTQ</sequence>
<feature type="compositionally biased region" description="Polar residues" evidence="5">
    <location>
        <begin position="378"/>
        <end position="388"/>
    </location>
</feature>
<feature type="compositionally biased region" description="Basic and acidic residues" evidence="5">
    <location>
        <begin position="240"/>
        <end position="249"/>
    </location>
</feature>
<feature type="region of interest" description="Disordered" evidence="5">
    <location>
        <begin position="48"/>
        <end position="147"/>
    </location>
</feature>
<keyword evidence="8" id="KW-1185">Reference proteome</keyword>
<dbReference type="PANTHER" id="PTHR24206">
    <property type="entry name" value="OS06G0237300 PROTEIN"/>
    <property type="match status" value="1"/>
</dbReference>
<evidence type="ECO:0000259" key="6">
    <source>
        <dbReference type="PROSITE" id="PS50023"/>
    </source>
</evidence>
<proteinExistence type="predicted"/>
<keyword evidence="2 4" id="KW-0862">Zinc</keyword>
<dbReference type="Proteomes" id="UP000288716">
    <property type="component" value="Unassembled WGS sequence"/>
</dbReference>
<dbReference type="Pfam" id="PF00412">
    <property type="entry name" value="LIM"/>
    <property type="match status" value="1"/>
</dbReference>
<name>A0A443SUF8_9ACAR</name>
<dbReference type="OrthoDB" id="25654at2759"/>
<protein>
    <recommendedName>
        <fullName evidence="6">LIM zinc-binding domain-containing protein</fullName>
    </recommendedName>
</protein>
<dbReference type="PROSITE" id="PS50023">
    <property type="entry name" value="LIM_DOMAIN_2"/>
    <property type="match status" value="1"/>
</dbReference>
<feature type="compositionally biased region" description="Basic and acidic residues" evidence="5">
    <location>
        <begin position="401"/>
        <end position="418"/>
    </location>
</feature>
<dbReference type="AlphaFoldDB" id="A0A443SUF8"/>
<feature type="domain" description="LIM zinc-binding" evidence="6">
    <location>
        <begin position="514"/>
        <end position="574"/>
    </location>
</feature>
<feature type="compositionally biased region" description="Basic and acidic residues" evidence="5">
    <location>
        <begin position="110"/>
        <end position="120"/>
    </location>
</feature>
<comment type="caution">
    <text evidence="7">The sequence shown here is derived from an EMBL/GenBank/DDBJ whole genome shotgun (WGS) entry which is preliminary data.</text>
</comment>
<accession>A0A443SUF8</accession>
<feature type="region of interest" description="Disordered" evidence="5">
    <location>
        <begin position="593"/>
        <end position="617"/>
    </location>
</feature>
<evidence type="ECO:0000313" key="7">
    <source>
        <dbReference type="EMBL" id="RWS31161.1"/>
    </source>
</evidence>